<evidence type="ECO:0000313" key="1">
    <source>
        <dbReference type="EMBL" id="TNN77495.1"/>
    </source>
</evidence>
<comment type="caution">
    <text evidence="1">The sequence shown here is derived from an EMBL/GenBank/DDBJ whole genome shotgun (WGS) entry which is preliminary data.</text>
</comment>
<protein>
    <submittedName>
        <fullName evidence="1">Uncharacterized protein</fullName>
    </submittedName>
</protein>
<dbReference type="Proteomes" id="UP000314294">
    <property type="component" value="Unassembled WGS sequence"/>
</dbReference>
<sequence>MDGRSTVVTFHLLQRLREKLEALSAVFPAESSSCHITLQVLCTLCDATVLDQTPVGRPTLYQSNMRCEPSSAARQRIPGSALRGCTVTGGNGSVRVTMDLCKPGGSEEWRRGLKDSRTQGLRGSNQRDTWCSVKVQ</sequence>
<reference evidence="1 2" key="1">
    <citation type="submission" date="2019-03" db="EMBL/GenBank/DDBJ databases">
        <title>First draft genome of Liparis tanakae, snailfish: a comprehensive survey of snailfish specific genes.</title>
        <authorList>
            <person name="Kim W."/>
            <person name="Song I."/>
            <person name="Jeong J.-H."/>
            <person name="Kim D."/>
            <person name="Kim S."/>
            <person name="Ryu S."/>
            <person name="Song J.Y."/>
            <person name="Lee S.K."/>
        </authorList>
    </citation>
    <scope>NUCLEOTIDE SEQUENCE [LARGE SCALE GENOMIC DNA]</scope>
    <source>
        <tissue evidence="1">Muscle</tissue>
    </source>
</reference>
<gene>
    <name evidence="1" type="ORF">EYF80_012309</name>
</gene>
<organism evidence="1 2">
    <name type="scientific">Liparis tanakae</name>
    <name type="common">Tanaka's snailfish</name>
    <dbReference type="NCBI Taxonomy" id="230148"/>
    <lineage>
        <taxon>Eukaryota</taxon>
        <taxon>Metazoa</taxon>
        <taxon>Chordata</taxon>
        <taxon>Craniata</taxon>
        <taxon>Vertebrata</taxon>
        <taxon>Euteleostomi</taxon>
        <taxon>Actinopterygii</taxon>
        <taxon>Neopterygii</taxon>
        <taxon>Teleostei</taxon>
        <taxon>Neoteleostei</taxon>
        <taxon>Acanthomorphata</taxon>
        <taxon>Eupercaria</taxon>
        <taxon>Perciformes</taxon>
        <taxon>Cottioidei</taxon>
        <taxon>Cottales</taxon>
        <taxon>Liparidae</taxon>
        <taxon>Liparis</taxon>
    </lineage>
</organism>
<evidence type="ECO:0000313" key="2">
    <source>
        <dbReference type="Proteomes" id="UP000314294"/>
    </source>
</evidence>
<dbReference type="EMBL" id="SRLO01000082">
    <property type="protein sequence ID" value="TNN77495.1"/>
    <property type="molecule type" value="Genomic_DNA"/>
</dbReference>
<dbReference type="AlphaFoldDB" id="A0A4Z2IIG0"/>
<name>A0A4Z2IIG0_9TELE</name>
<keyword evidence="2" id="KW-1185">Reference proteome</keyword>
<accession>A0A4Z2IIG0</accession>
<proteinExistence type="predicted"/>